<gene>
    <name evidence="10" type="primary">miaA</name>
    <name evidence="11" type="ORF">A2834_01780</name>
</gene>
<dbReference type="GO" id="GO:0052381">
    <property type="term" value="F:tRNA dimethylallyltransferase activity"/>
    <property type="evidence" value="ECO:0007669"/>
    <property type="project" value="UniProtKB-UniRule"/>
</dbReference>
<keyword evidence="5 10" id="KW-0819">tRNA processing</keyword>
<evidence type="ECO:0000313" key="11">
    <source>
        <dbReference type="EMBL" id="OGF62036.1"/>
    </source>
</evidence>
<keyword evidence="7 10" id="KW-0067">ATP-binding</keyword>
<comment type="subunit">
    <text evidence="10">Monomer.</text>
</comment>
<comment type="cofactor">
    <cofactor evidence="1 10">
        <name>Mg(2+)</name>
        <dbReference type="ChEBI" id="CHEBI:18420"/>
    </cofactor>
</comment>
<evidence type="ECO:0000256" key="3">
    <source>
        <dbReference type="ARBA" id="ARBA00005842"/>
    </source>
</evidence>
<organism evidence="11 12">
    <name type="scientific">Candidatus Giovannonibacteria bacterium RIFCSPHIGHO2_01_FULL_45_23</name>
    <dbReference type="NCBI Taxonomy" id="1798325"/>
    <lineage>
        <taxon>Bacteria</taxon>
        <taxon>Candidatus Giovannoniibacteriota</taxon>
    </lineage>
</organism>
<dbReference type="Proteomes" id="UP000179251">
    <property type="component" value="Unassembled WGS sequence"/>
</dbReference>
<dbReference type="InterPro" id="IPR027417">
    <property type="entry name" value="P-loop_NTPase"/>
</dbReference>
<sequence>MHKKQKIIVIVGPNASGKSELGVKLAKKLNGEIISADSRQVYRGLDLGSGKVPGVWRKAYGAKRFVYKGIHHHCIDIADPKKVFTALDFKHCAQKAITMIYHSGKTPIIVGGTGFYIDAALGRIKLGGVPPNLKLRKKLANKSPTELLKMLKKLDPKRAEIIEQKNPRRLVRAIEIASASRGDRNADSLAFLPSRLRKKRHGIDFAGFEASEHGFLRSKNREASTLSPDAGRDEESKINTMAPIWFGIKRPPEKLKKRIHARLLRRLPGIIREVKKLHAGGVSWKRLYDLGLEYRYASLYLRDKLTKDEMTQKILIESWHYAKRQMTYFKKNKGIRWISANKEALRRVPISIKNGK</sequence>
<comment type="catalytic activity">
    <reaction evidence="9 10">
        <text>adenosine(37) in tRNA + dimethylallyl diphosphate = N(6)-dimethylallyladenosine(37) in tRNA + diphosphate</text>
        <dbReference type="Rhea" id="RHEA:26482"/>
        <dbReference type="Rhea" id="RHEA-COMP:10162"/>
        <dbReference type="Rhea" id="RHEA-COMP:10375"/>
        <dbReference type="ChEBI" id="CHEBI:33019"/>
        <dbReference type="ChEBI" id="CHEBI:57623"/>
        <dbReference type="ChEBI" id="CHEBI:74411"/>
        <dbReference type="ChEBI" id="CHEBI:74415"/>
        <dbReference type="EC" id="2.5.1.75"/>
    </reaction>
</comment>
<evidence type="ECO:0000256" key="1">
    <source>
        <dbReference type="ARBA" id="ARBA00001946"/>
    </source>
</evidence>
<evidence type="ECO:0000256" key="6">
    <source>
        <dbReference type="ARBA" id="ARBA00022741"/>
    </source>
</evidence>
<evidence type="ECO:0000256" key="4">
    <source>
        <dbReference type="ARBA" id="ARBA00022679"/>
    </source>
</evidence>
<dbReference type="EC" id="2.5.1.75" evidence="10"/>
<dbReference type="PANTHER" id="PTHR11088:SF60">
    <property type="entry name" value="TRNA DIMETHYLALLYLTRANSFERASE"/>
    <property type="match status" value="1"/>
</dbReference>
<dbReference type="GO" id="GO:0006400">
    <property type="term" value="P:tRNA modification"/>
    <property type="evidence" value="ECO:0007669"/>
    <property type="project" value="TreeGrafter"/>
</dbReference>
<evidence type="ECO:0000256" key="7">
    <source>
        <dbReference type="ARBA" id="ARBA00022840"/>
    </source>
</evidence>
<dbReference type="InterPro" id="IPR039657">
    <property type="entry name" value="Dimethylallyltransferase"/>
</dbReference>
<name>A0A1F5VF41_9BACT</name>
<comment type="caution">
    <text evidence="11">The sequence shown here is derived from an EMBL/GenBank/DDBJ whole genome shotgun (WGS) entry which is preliminary data.</text>
</comment>
<comment type="caution">
    <text evidence="10">Lacks conserved residue(s) required for the propagation of feature annotation.</text>
</comment>
<feature type="region of interest" description="Interaction with substrate tRNA" evidence="10">
    <location>
        <begin position="37"/>
        <end position="40"/>
    </location>
</feature>
<evidence type="ECO:0000256" key="9">
    <source>
        <dbReference type="ARBA" id="ARBA00049563"/>
    </source>
</evidence>
<dbReference type="EMBL" id="MFHD01000023">
    <property type="protein sequence ID" value="OGF62036.1"/>
    <property type="molecule type" value="Genomic_DNA"/>
</dbReference>
<keyword evidence="6 10" id="KW-0547">Nucleotide-binding</keyword>
<dbReference type="Gene3D" id="1.10.20.140">
    <property type="match status" value="1"/>
</dbReference>
<proteinExistence type="inferred from homology"/>
<evidence type="ECO:0000256" key="5">
    <source>
        <dbReference type="ARBA" id="ARBA00022694"/>
    </source>
</evidence>
<accession>A0A1F5VF41</accession>
<dbReference type="InterPro" id="IPR018022">
    <property type="entry name" value="IPT"/>
</dbReference>
<protein>
    <recommendedName>
        <fullName evidence="10">tRNA dimethylallyltransferase</fullName>
        <ecNumber evidence="10">2.5.1.75</ecNumber>
    </recommendedName>
    <alternativeName>
        <fullName evidence="10">Dimethylallyl diphosphate:tRNA dimethylallyltransferase</fullName>
        <shortName evidence="10">DMAPP:tRNA dimethylallyltransferase</shortName>
        <shortName evidence="10">DMATase</shortName>
    </alternativeName>
    <alternativeName>
        <fullName evidence="10">Isopentenyl-diphosphate:tRNA isopentenyltransferase</fullName>
        <shortName evidence="10">IPP transferase</shortName>
        <shortName evidence="10">IPPT</shortName>
        <shortName evidence="10">IPTase</shortName>
    </alternativeName>
</protein>
<dbReference type="PANTHER" id="PTHR11088">
    <property type="entry name" value="TRNA DIMETHYLALLYLTRANSFERASE"/>
    <property type="match status" value="1"/>
</dbReference>
<comment type="function">
    <text evidence="2 10">Catalyzes the transfer of a dimethylallyl group onto the adenine at position 37 in tRNAs that read codons beginning with uridine, leading to the formation of N6-(dimethylallyl)adenosine (i(6)A).</text>
</comment>
<dbReference type="HAMAP" id="MF_00185">
    <property type="entry name" value="IPP_trans"/>
    <property type="match status" value="1"/>
</dbReference>
<feature type="site" description="Interaction with substrate tRNA" evidence="10">
    <location>
        <position position="113"/>
    </location>
</feature>
<comment type="similarity">
    <text evidence="3 10">Belongs to the IPP transferase family.</text>
</comment>
<feature type="site" description="Interaction with substrate tRNA" evidence="10">
    <location>
        <position position="136"/>
    </location>
</feature>
<dbReference type="AlphaFoldDB" id="A0A1F5VF41"/>
<evidence type="ECO:0000256" key="2">
    <source>
        <dbReference type="ARBA" id="ARBA00003213"/>
    </source>
</evidence>
<keyword evidence="4 10" id="KW-0808">Transferase</keyword>
<evidence type="ECO:0000313" key="12">
    <source>
        <dbReference type="Proteomes" id="UP000179251"/>
    </source>
</evidence>
<reference evidence="11 12" key="1">
    <citation type="journal article" date="2016" name="Nat. Commun.">
        <title>Thousands of microbial genomes shed light on interconnected biogeochemical processes in an aquifer system.</title>
        <authorList>
            <person name="Anantharaman K."/>
            <person name="Brown C.T."/>
            <person name="Hug L.A."/>
            <person name="Sharon I."/>
            <person name="Castelle C.J."/>
            <person name="Probst A.J."/>
            <person name="Thomas B.C."/>
            <person name="Singh A."/>
            <person name="Wilkins M.J."/>
            <person name="Karaoz U."/>
            <person name="Brodie E.L."/>
            <person name="Williams K.H."/>
            <person name="Hubbard S.S."/>
            <person name="Banfield J.F."/>
        </authorList>
    </citation>
    <scope>NUCLEOTIDE SEQUENCE [LARGE SCALE GENOMIC DNA]</scope>
</reference>
<evidence type="ECO:0000256" key="8">
    <source>
        <dbReference type="ARBA" id="ARBA00022842"/>
    </source>
</evidence>
<dbReference type="Gene3D" id="3.40.50.300">
    <property type="entry name" value="P-loop containing nucleotide triphosphate hydrolases"/>
    <property type="match status" value="1"/>
</dbReference>
<evidence type="ECO:0000256" key="10">
    <source>
        <dbReference type="HAMAP-Rule" id="MF_00185"/>
    </source>
</evidence>
<dbReference type="SUPFAM" id="SSF52540">
    <property type="entry name" value="P-loop containing nucleoside triphosphate hydrolases"/>
    <property type="match status" value="1"/>
</dbReference>
<keyword evidence="8 10" id="KW-0460">Magnesium</keyword>
<dbReference type="GO" id="GO:0005524">
    <property type="term" value="F:ATP binding"/>
    <property type="evidence" value="ECO:0007669"/>
    <property type="project" value="UniProtKB-UniRule"/>
</dbReference>
<feature type="binding site" evidence="10">
    <location>
        <begin position="12"/>
        <end position="19"/>
    </location>
    <ligand>
        <name>ATP</name>
        <dbReference type="ChEBI" id="CHEBI:30616"/>
    </ligand>
</feature>
<dbReference type="STRING" id="1798325.A2834_01780"/>
<dbReference type="Pfam" id="PF01715">
    <property type="entry name" value="IPPT"/>
    <property type="match status" value="1"/>
</dbReference>